<reference evidence="2 3" key="1">
    <citation type="submission" date="2020-08" db="EMBL/GenBank/DDBJ databases">
        <title>Plant Genome Project.</title>
        <authorList>
            <person name="Zhang R.-G."/>
        </authorList>
    </citation>
    <scope>NUCLEOTIDE SEQUENCE [LARGE SCALE GENOMIC DNA]</scope>
    <source>
        <tissue evidence="2">Rhizome</tissue>
    </source>
</reference>
<feature type="region of interest" description="Disordered" evidence="1">
    <location>
        <begin position="213"/>
        <end position="260"/>
    </location>
</feature>
<comment type="caution">
    <text evidence="2">The sequence shown here is derived from an EMBL/GenBank/DDBJ whole genome shotgun (WGS) entry which is preliminary data.</text>
</comment>
<keyword evidence="3" id="KW-1185">Reference proteome</keyword>
<sequence length="342" mass="38387">MTGATYPLKHILEEATPMGSVLVSANVPNGRETQELVAIGENWDVNEAIDKEQEIVERHREETNPLHHPTSAQYLNLTLVFLTHHFSRPFLKFADSTLRTGSATELSTEDRNSGQAAPHVGELEGNGEETIDHHIGDGTTQRRGRRPKEREASSFPYECARSVSVLDSEIGLEMWVSFEARRYLTLTLVFLTHHFSRPFLKFVDSTLRTGSATELSTEDRNSGQAAPHVGELEGNGEETIDHHIGDGTTQRRGRRPKEREASSFPYECARSVRFHWGFSWFESQGFCVLSPRSVLVGRLVDGVRSDLGFLWSSSVLTLAMSSTLKQEGEDDFQVMPEDLRTE</sequence>
<organism evidence="2 3">
    <name type="scientific">Zingiber officinale</name>
    <name type="common">Ginger</name>
    <name type="synonym">Amomum zingiber</name>
    <dbReference type="NCBI Taxonomy" id="94328"/>
    <lineage>
        <taxon>Eukaryota</taxon>
        <taxon>Viridiplantae</taxon>
        <taxon>Streptophyta</taxon>
        <taxon>Embryophyta</taxon>
        <taxon>Tracheophyta</taxon>
        <taxon>Spermatophyta</taxon>
        <taxon>Magnoliopsida</taxon>
        <taxon>Liliopsida</taxon>
        <taxon>Zingiberales</taxon>
        <taxon>Zingiberaceae</taxon>
        <taxon>Zingiber</taxon>
    </lineage>
</organism>
<dbReference type="Proteomes" id="UP000734854">
    <property type="component" value="Unassembled WGS sequence"/>
</dbReference>
<gene>
    <name evidence="2" type="ORF">ZIOFF_062237</name>
</gene>
<accession>A0A8J5F575</accession>
<name>A0A8J5F575_ZINOF</name>
<evidence type="ECO:0000256" key="1">
    <source>
        <dbReference type="SAM" id="MobiDB-lite"/>
    </source>
</evidence>
<dbReference type="EMBL" id="JACMSC010000017">
    <property type="protein sequence ID" value="KAG6478793.1"/>
    <property type="molecule type" value="Genomic_DNA"/>
</dbReference>
<proteinExistence type="predicted"/>
<protein>
    <submittedName>
        <fullName evidence="2">Uncharacterized protein</fullName>
    </submittedName>
</protein>
<feature type="region of interest" description="Disordered" evidence="1">
    <location>
        <begin position="104"/>
        <end position="154"/>
    </location>
</feature>
<evidence type="ECO:0000313" key="3">
    <source>
        <dbReference type="Proteomes" id="UP000734854"/>
    </source>
</evidence>
<dbReference type="AlphaFoldDB" id="A0A8J5F575"/>
<evidence type="ECO:0000313" key="2">
    <source>
        <dbReference type="EMBL" id="KAG6478793.1"/>
    </source>
</evidence>